<keyword evidence="2" id="KW-0413">Isomerase</keyword>
<dbReference type="PANTHER" id="PTHR13774:SF17">
    <property type="entry name" value="PHENAZINE BIOSYNTHESIS-LIKE DOMAIN-CONTAINING PROTEIN"/>
    <property type="match status" value="1"/>
</dbReference>
<organism evidence="4 5">
    <name type="scientific">Enterobacter cloacae</name>
    <dbReference type="NCBI Taxonomy" id="550"/>
    <lineage>
        <taxon>Bacteria</taxon>
        <taxon>Pseudomonadati</taxon>
        <taxon>Pseudomonadota</taxon>
        <taxon>Gammaproteobacteria</taxon>
        <taxon>Enterobacterales</taxon>
        <taxon>Enterobacteriaceae</taxon>
        <taxon>Enterobacter</taxon>
        <taxon>Enterobacter cloacae complex</taxon>
    </lineage>
</organism>
<dbReference type="PIRSF" id="PIRSF016184">
    <property type="entry name" value="PhzC_PhzF"/>
    <property type="match status" value="1"/>
</dbReference>
<feature type="active site" evidence="3">
    <location>
        <position position="47"/>
    </location>
</feature>
<dbReference type="EMBL" id="CP056117">
    <property type="protein sequence ID" value="QKZ99157.1"/>
    <property type="molecule type" value="Genomic_DNA"/>
</dbReference>
<evidence type="ECO:0000313" key="4">
    <source>
        <dbReference type="EMBL" id="QKZ99157.1"/>
    </source>
</evidence>
<dbReference type="Pfam" id="PF02567">
    <property type="entry name" value="PhzC-PhzF"/>
    <property type="match status" value="1"/>
</dbReference>
<dbReference type="Proteomes" id="UP000509421">
    <property type="component" value="Chromosome"/>
</dbReference>
<name>A0A7H8UKF0_ENTCL</name>
<evidence type="ECO:0000256" key="1">
    <source>
        <dbReference type="ARBA" id="ARBA00008270"/>
    </source>
</evidence>
<dbReference type="SUPFAM" id="SSF54506">
    <property type="entry name" value="Diaminopimelate epimerase-like"/>
    <property type="match status" value="1"/>
</dbReference>
<dbReference type="PANTHER" id="PTHR13774">
    <property type="entry name" value="PHENAZINE BIOSYNTHESIS PROTEIN"/>
    <property type="match status" value="1"/>
</dbReference>
<proteinExistence type="inferred from homology"/>
<reference evidence="4 5" key="1">
    <citation type="submission" date="2020-06" db="EMBL/GenBank/DDBJ databases">
        <title>Long-read sequencing of DSM26481-BlokeschLab.</title>
        <authorList>
            <person name="Blokesch M."/>
        </authorList>
    </citation>
    <scope>NUCLEOTIDE SEQUENCE [LARGE SCALE GENOMIC DNA]</scope>
    <source>
        <strain evidence="4 5">DSM 26481</strain>
    </source>
</reference>
<comment type="similarity">
    <text evidence="1">Belongs to the PhzF family.</text>
</comment>
<accession>A0A7H8UKF0</accession>
<evidence type="ECO:0000256" key="3">
    <source>
        <dbReference type="PIRSR" id="PIRSR016184-1"/>
    </source>
</evidence>
<dbReference type="InterPro" id="IPR003719">
    <property type="entry name" value="Phenazine_PhzF-like"/>
</dbReference>
<evidence type="ECO:0000256" key="2">
    <source>
        <dbReference type="ARBA" id="ARBA00023235"/>
    </source>
</evidence>
<dbReference type="Gene3D" id="3.10.310.10">
    <property type="entry name" value="Diaminopimelate Epimerase, Chain A, domain 1"/>
    <property type="match status" value="2"/>
</dbReference>
<sequence length="273" mass="30542">MQEIDFYLVDAFSDRAFGGNAAAVCPLEAWLPDETLLKMAKQHNQSETAFFVRTDEGFELRWFTTQDEINLCGHATLAASHVIFEYLDYPHTEIVFTTRFVGELTVKRSGDWLTLNFPAWSADVVDRPPAALFSALGISGAKEVRAGRDYMVVLESQQQVESLTPDIPAMLPLGKMVCVTAKGDDYDFVSRFFCPGEGVPEDPVTGSTHSMLIPYWSEKLGKTQMLARQVSLRGGDLRCELKGDRVLIGGQATLYMKGKIFLRLQDYAQYETL</sequence>
<dbReference type="AlphaFoldDB" id="A0A7H8UKF0"/>
<protein>
    <submittedName>
        <fullName evidence="4">PhzF family phenazine biosynthesis protein</fullName>
    </submittedName>
</protein>
<dbReference type="GO" id="GO:0005737">
    <property type="term" value="C:cytoplasm"/>
    <property type="evidence" value="ECO:0007669"/>
    <property type="project" value="TreeGrafter"/>
</dbReference>
<dbReference type="NCBIfam" id="TIGR00654">
    <property type="entry name" value="PhzF_family"/>
    <property type="match status" value="1"/>
</dbReference>
<evidence type="ECO:0000313" key="5">
    <source>
        <dbReference type="Proteomes" id="UP000509421"/>
    </source>
</evidence>
<dbReference type="RefSeq" id="WP_176610340.1">
    <property type="nucleotide sequence ID" value="NZ_CP056117.1"/>
</dbReference>
<dbReference type="GO" id="GO:0016853">
    <property type="term" value="F:isomerase activity"/>
    <property type="evidence" value="ECO:0007669"/>
    <property type="project" value="UniProtKB-KW"/>
</dbReference>
<gene>
    <name evidence="4" type="ORF">HWQ14_16510</name>
</gene>